<protein>
    <submittedName>
        <fullName evidence="3">Uncharacterized protein</fullName>
    </submittedName>
</protein>
<proteinExistence type="predicted"/>
<feature type="chain" id="PRO_5012691557" evidence="2">
    <location>
        <begin position="20"/>
        <end position="87"/>
    </location>
</feature>
<evidence type="ECO:0000313" key="3">
    <source>
        <dbReference type="EMBL" id="OWZ12663.1"/>
    </source>
</evidence>
<dbReference type="AlphaFoldDB" id="A0A225W4J9"/>
<organism evidence="3 4">
    <name type="scientific">Phytophthora megakarya</name>
    <dbReference type="NCBI Taxonomy" id="4795"/>
    <lineage>
        <taxon>Eukaryota</taxon>
        <taxon>Sar</taxon>
        <taxon>Stramenopiles</taxon>
        <taxon>Oomycota</taxon>
        <taxon>Peronosporomycetes</taxon>
        <taxon>Peronosporales</taxon>
        <taxon>Peronosporaceae</taxon>
        <taxon>Phytophthora</taxon>
    </lineage>
</organism>
<evidence type="ECO:0000256" key="1">
    <source>
        <dbReference type="SAM" id="MobiDB-lite"/>
    </source>
</evidence>
<keyword evidence="2" id="KW-0732">Signal</keyword>
<name>A0A225W4J9_9STRA</name>
<evidence type="ECO:0000256" key="2">
    <source>
        <dbReference type="SAM" id="SignalP"/>
    </source>
</evidence>
<reference evidence="4" key="1">
    <citation type="submission" date="2017-03" db="EMBL/GenBank/DDBJ databases">
        <title>Phytopthora megakarya and P. palmivora, two closely related causual agents of cacao black pod achieved similar genome size and gene model numbers by different mechanisms.</title>
        <authorList>
            <person name="Ali S."/>
            <person name="Shao J."/>
            <person name="Larry D.J."/>
            <person name="Kronmiller B."/>
            <person name="Shen D."/>
            <person name="Strem M.D."/>
            <person name="Melnick R.L."/>
            <person name="Guiltinan M.J."/>
            <person name="Tyler B.M."/>
            <person name="Meinhardt L.W."/>
            <person name="Bailey B.A."/>
        </authorList>
    </citation>
    <scope>NUCLEOTIDE SEQUENCE [LARGE SCALE GENOMIC DNA]</scope>
    <source>
        <strain evidence="4">zdho120</strain>
    </source>
</reference>
<dbReference type="Proteomes" id="UP000198211">
    <property type="component" value="Unassembled WGS sequence"/>
</dbReference>
<dbReference type="OrthoDB" id="124308at2759"/>
<gene>
    <name evidence="3" type="ORF">PHMEG_00014142</name>
</gene>
<accession>A0A225W4J9</accession>
<feature type="region of interest" description="Disordered" evidence="1">
    <location>
        <begin position="28"/>
        <end position="55"/>
    </location>
</feature>
<feature type="signal peptide" evidence="2">
    <location>
        <begin position="1"/>
        <end position="19"/>
    </location>
</feature>
<evidence type="ECO:0000313" key="4">
    <source>
        <dbReference type="Proteomes" id="UP000198211"/>
    </source>
</evidence>
<comment type="caution">
    <text evidence="3">The sequence shown here is derived from an EMBL/GenBank/DDBJ whole genome shotgun (WGS) entry which is preliminary data.</text>
</comment>
<dbReference type="EMBL" id="NBNE01001785">
    <property type="protein sequence ID" value="OWZ12663.1"/>
    <property type="molecule type" value="Genomic_DNA"/>
</dbReference>
<keyword evidence="4" id="KW-1185">Reference proteome</keyword>
<sequence length="87" mass="9442">MASCVHLLYALGTVGGVDAAGRDTLVYRGSNKRKRGGASGQATDSAGARRKRRRSGKITGIVKAWSELTEQQRASFHLLPRIRFTPD</sequence>